<proteinExistence type="predicted"/>
<dbReference type="OrthoDB" id="1894389at2759"/>
<sequence length="177" mass="19884">MALMWRADVALTWLKAGRVGAWSVRVTRGTSRVDAWARDACGACARVDDASASLLARVARVVRESNAPRGWWRLRARGWPEFDLTVDGGRIGGGRAMAREDERWNVTVEVRVSGGLLRASGNFSGDLSEGLVEHRSYAKLVVRVRVMKVVHRKKSAFMNCTMHLNLRTQQIKHLRCR</sequence>
<dbReference type="Proteomes" id="UP000585474">
    <property type="component" value="Unassembled WGS sequence"/>
</dbReference>
<reference evidence="1 2" key="1">
    <citation type="submission" date="2019-07" db="EMBL/GenBank/DDBJ databases">
        <title>De Novo Assembly of kiwifruit Actinidia rufa.</title>
        <authorList>
            <person name="Sugita-Konishi S."/>
            <person name="Sato K."/>
            <person name="Mori E."/>
            <person name="Abe Y."/>
            <person name="Kisaki G."/>
            <person name="Hamano K."/>
            <person name="Suezawa K."/>
            <person name="Otani M."/>
            <person name="Fukuda T."/>
            <person name="Manabe T."/>
            <person name="Gomi K."/>
            <person name="Tabuchi M."/>
            <person name="Akimitsu K."/>
            <person name="Kataoka I."/>
        </authorList>
    </citation>
    <scope>NUCLEOTIDE SEQUENCE [LARGE SCALE GENOMIC DNA]</scope>
    <source>
        <strain evidence="2">cv. Fuchu</strain>
    </source>
</reference>
<organism evidence="1 2">
    <name type="scientific">Actinidia rufa</name>
    <dbReference type="NCBI Taxonomy" id="165716"/>
    <lineage>
        <taxon>Eukaryota</taxon>
        <taxon>Viridiplantae</taxon>
        <taxon>Streptophyta</taxon>
        <taxon>Embryophyta</taxon>
        <taxon>Tracheophyta</taxon>
        <taxon>Spermatophyta</taxon>
        <taxon>Magnoliopsida</taxon>
        <taxon>eudicotyledons</taxon>
        <taxon>Gunneridae</taxon>
        <taxon>Pentapetalae</taxon>
        <taxon>asterids</taxon>
        <taxon>Ericales</taxon>
        <taxon>Actinidiaceae</taxon>
        <taxon>Actinidia</taxon>
    </lineage>
</organism>
<evidence type="ECO:0000313" key="1">
    <source>
        <dbReference type="EMBL" id="GFZ06670.1"/>
    </source>
</evidence>
<comment type="caution">
    <text evidence="1">The sequence shown here is derived from an EMBL/GenBank/DDBJ whole genome shotgun (WGS) entry which is preliminary data.</text>
</comment>
<dbReference type="AlphaFoldDB" id="A0A7J0G7A7"/>
<name>A0A7J0G7A7_9ERIC</name>
<dbReference type="EMBL" id="BJWL01000018">
    <property type="protein sequence ID" value="GFZ06670.1"/>
    <property type="molecule type" value="Genomic_DNA"/>
</dbReference>
<gene>
    <name evidence="1" type="ORF">Acr_18g0008400</name>
</gene>
<keyword evidence="2" id="KW-1185">Reference proteome</keyword>
<protein>
    <submittedName>
        <fullName evidence="1">Uncharacterized protein</fullName>
    </submittedName>
</protein>
<evidence type="ECO:0000313" key="2">
    <source>
        <dbReference type="Proteomes" id="UP000585474"/>
    </source>
</evidence>
<accession>A0A7J0G7A7</accession>